<name>A0ABN7VQ77_GIGMA</name>
<feature type="non-terminal residue" evidence="1">
    <location>
        <position position="77"/>
    </location>
</feature>
<reference evidence="1 2" key="1">
    <citation type="submission" date="2021-06" db="EMBL/GenBank/DDBJ databases">
        <authorList>
            <person name="Kallberg Y."/>
            <person name="Tangrot J."/>
            <person name="Rosling A."/>
        </authorList>
    </citation>
    <scope>NUCLEOTIDE SEQUENCE [LARGE SCALE GENOMIC DNA]</scope>
    <source>
        <strain evidence="1 2">120-4 pot B 10/14</strain>
    </source>
</reference>
<proteinExistence type="predicted"/>
<sequence>MFQDCGFEVYFHCEIVELNAPEKSKAEKASDNQRSAVNELMERTRDVYWRIKKKGDEEQMYAFVRDLKSCLDPVLHY</sequence>
<dbReference type="Proteomes" id="UP000789901">
    <property type="component" value="Unassembled WGS sequence"/>
</dbReference>
<dbReference type="EMBL" id="CAJVQB010019883">
    <property type="protein sequence ID" value="CAG8792646.1"/>
    <property type="molecule type" value="Genomic_DNA"/>
</dbReference>
<evidence type="ECO:0000313" key="2">
    <source>
        <dbReference type="Proteomes" id="UP000789901"/>
    </source>
</evidence>
<accession>A0ABN7VQ77</accession>
<keyword evidence="2" id="KW-1185">Reference proteome</keyword>
<organism evidence="1 2">
    <name type="scientific">Gigaspora margarita</name>
    <dbReference type="NCBI Taxonomy" id="4874"/>
    <lineage>
        <taxon>Eukaryota</taxon>
        <taxon>Fungi</taxon>
        <taxon>Fungi incertae sedis</taxon>
        <taxon>Mucoromycota</taxon>
        <taxon>Glomeromycotina</taxon>
        <taxon>Glomeromycetes</taxon>
        <taxon>Diversisporales</taxon>
        <taxon>Gigasporaceae</taxon>
        <taxon>Gigaspora</taxon>
    </lineage>
</organism>
<comment type="caution">
    <text evidence="1">The sequence shown here is derived from an EMBL/GenBank/DDBJ whole genome shotgun (WGS) entry which is preliminary data.</text>
</comment>
<gene>
    <name evidence="1" type="ORF">GMARGA_LOCUS21487</name>
</gene>
<evidence type="ECO:0000313" key="1">
    <source>
        <dbReference type="EMBL" id="CAG8792646.1"/>
    </source>
</evidence>
<protein>
    <submittedName>
        <fullName evidence="1">43182_t:CDS:1</fullName>
    </submittedName>
</protein>